<dbReference type="Pfam" id="PF25944">
    <property type="entry name" value="Beta-barrel_RND"/>
    <property type="match status" value="1"/>
</dbReference>
<dbReference type="Gene3D" id="2.40.30.170">
    <property type="match status" value="1"/>
</dbReference>
<dbReference type="InterPro" id="IPR058627">
    <property type="entry name" value="MdtA-like_C"/>
</dbReference>
<sequence length="415" mass="43912">MNRKSRQTLLAAALVAMLGAGVAASVLRPWHGGEAQATTPPPAPAVEVAAVVGQTITEWDEFSGRIEAVDRVEIRPRVSGTIETVHFRDGSMVTKGDPLFTIDPRPYAAEVARAEAALAAAQVRASHAQTEKARAQRLLDDSAISRREFDERINAASEMSADVRGAQAALEVAKLNLGYTRIVAPVTGRASRAEITVGNLVAAGAASPPLTTVVSVSPVYASFDVDEQSYLRYTAPSAGGGKGDLPVLLGLANEDGNPHQGRIHSIDNRLDTRSGTIRVRAVFDNEDRRLLPGLYAKVRLGGGSPYPAALVNDRAIGTDQGKKFVLLVDKGGKLAYREVELGPTYEGLRVIRKGLQPGENIVVNGLSRVRPGDTVTPRPVAMAYRSELESRGSTTDRKQAAAEGKAGKAGKGSVS</sequence>
<dbReference type="Pfam" id="PF25967">
    <property type="entry name" value="RND-MFP_C"/>
    <property type="match status" value="1"/>
</dbReference>
<evidence type="ECO:0000259" key="7">
    <source>
        <dbReference type="Pfam" id="PF25944"/>
    </source>
</evidence>
<dbReference type="Proteomes" id="UP000295294">
    <property type="component" value="Chromosome 1"/>
</dbReference>
<dbReference type="PANTHER" id="PTHR30158">
    <property type="entry name" value="ACRA/E-RELATED COMPONENT OF DRUG EFFLUX TRANSPORTER"/>
    <property type="match status" value="1"/>
</dbReference>
<dbReference type="GO" id="GO:0046677">
    <property type="term" value="P:response to antibiotic"/>
    <property type="evidence" value="ECO:0007669"/>
    <property type="project" value="TreeGrafter"/>
</dbReference>
<dbReference type="Gene3D" id="2.40.50.100">
    <property type="match status" value="1"/>
</dbReference>
<evidence type="ECO:0000256" key="1">
    <source>
        <dbReference type="ARBA" id="ARBA00004196"/>
    </source>
</evidence>
<reference evidence="9 10" key="1">
    <citation type="submission" date="2019-03" db="EMBL/GenBank/DDBJ databases">
        <title>Efficiently degradation of phenoxyalkanoic acid herbicides by Cupriavidus oxalaticus strain X32.</title>
        <authorList>
            <person name="Sheng X."/>
        </authorList>
    </citation>
    <scope>NUCLEOTIDE SEQUENCE [LARGE SCALE GENOMIC DNA]</scope>
    <source>
        <strain evidence="9 10">X32</strain>
    </source>
</reference>
<gene>
    <name evidence="9" type="ORF">E0W60_03885</name>
</gene>
<organism evidence="9 10">
    <name type="scientific">Cupriavidus oxalaticus</name>
    <dbReference type="NCBI Taxonomy" id="96344"/>
    <lineage>
        <taxon>Bacteria</taxon>
        <taxon>Pseudomonadati</taxon>
        <taxon>Pseudomonadota</taxon>
        <taxon>Betaproteobacteria</taxon>
        <taxon>Burkholderiales</taxon>
        <taxon>Burkholderiaceae</taxon>
        <taxon>Cupriavidus</taxon>
    </lineage>
</organism>
<dbReference type="PROSITE" id="PS51318">
    <property type="entry name" value="TAT"/>
    <property type="match status" value="1"/>
</dbReference>
<dbReference type="Pfam" id="PF25917">
    <property type="entry name" value="BSH_RND"/>
    <property type="match status" value="1"/>
</dbReference>
<dbReference type="Pfam" id="PF25876">
    <property type="entry name" value="HH_MFP_RND"/>
    <property type="match status" value="1"/>
</dbReference>
<feature type="signal peptide" evidence="4">
    <location>
        <begin position="1"/>
        <end position="23"/>
    </location>
</feature>
<feature type="region of interest" description="Disordered" evidence="3">
    <location>
        <begin position="385"/>
        <end position="415"/>
    </location>
</feature>
<evidence type="ECO:0000256" key="3">
    <source>
        <dbReference type="SAM" id="MobiDB-lite"/>
    </source>
</evidence>
<dbReference type="InterPro" id="IPR058626">
    <property type="entry name" value="MdtA-like_b-barrel"/>
</dbReference>
<comment type="similarity">
    <text evidence="2">Belongs to the membrane fusion protein (MFP) (TC 8.A.1) family.</text>
</comment>
<dbReference type="OrthoDB" id="9783047at2"/>
<dbReference type="NCBIfam" id="TIGR01730">
    <property type="entry name" value="RND_mfp"/>
    <property type="match status" value="1"/>
</dbReference>
<feature type="domain" description="Multidrug resistance protein MdtA-like C-terminal permuted SH3" evidence="8">
    <location>
        <begin position="318"/>
        <end position="368"/>
    </location>
</feature>
<dbReference type="SUPFAM" id="SSF111369">
    <property type="entry name" value="HlyD-like secretion proteins"/>
    <property type="match status" value="1"/>
</dbReference>
<evidence type="ECO:0000259" key="5">
    <source>
        <dbReference type="Pfam" id="PF25876"/>
    </source>
</evidence>
<name>A0A4P7L980_9BURK</name>
<dbReference type="InterPro" id="IPR006311">
    <property type="entry name" value="TAT_signal"/>
</dbReference>
<dbReference type="EMBL" id="CP038634">
    <property type="protein sequence ID" value="QBY50359.1"/>
    <property type="molecule type" value="Genomic_DNA"/>
</dbReference>
<comment type="subcellular location">
    <subcellularLocation>
        <location evidence="1">Cell envelope</location>
    </subcellularLocation>
</comment>
<dbReference type="FunFam" id="2.40.420.20:FF:000001">
    <property type="entry name" value="Efflux RND transporter periplasmic adaptor subunit"/>
    <property type="match status" value="1"/>
</dbReference>
<protein>
    <submittedName>
        <fullName evidence="9">Efflux RND transporter periplasmic adaptor subunit</fullName>
    </submittedName>
</protein>
<keyword evidence="4" id="KW-0732">Signal</keyword>
<evidence type="ECO:0000259" key="6">
    <source>
        <dbReference type="Pfam" id="PF25917"/>
    </source>
</evidence>
<proteinExistence type="inferred from homology"/>
<evidence type="ECO:0000259" key="8">
    <source>
        <dbReference type="Pfam" id="PF25967"/>
    </source>
</evidence>
<feature type="compositionally biased region" description="Basic and acidic residues" evidence="3">
    <location>
        <begin position="386"/>
        <end position="400"/>
    </location>
</feature>
<feature type="domain" description="Multidrug resistance protein MdtA-like alpha-helical hairpin" evidence="5">
    <location>
        <begin position="112"/>
        <end position="180"/>
    </location>
</feature>
<evidence type="ECO:0000313" key="9">
    <source>
        <dbReference type="EMBL" id="QBY50359.1"/>
    </source>
</evidence>
<evidence type="ECO:0000256" key="2">
    <source>
        <dbReference type="ARBA" id="ARBA00009477"/>
    </source>
</evidence>
<dbReference type="GO" id="GO:0005886">
    <property type="term" value="C:plasma membrane"/>
    <property type="evidence" value="ECO:0007669"/>
    <property type="project" value="TreeGrafter"/>
</dbReference>
<dbReference type="GO" id="GO:0030313">
    <property type="term" value="C:cell envelope"/>
    <property type="evidence" value="ECO:0007669"/>
    <property type="project" value="UniProtKB-SubCell"/>
</dbReference>
<dbReference type="InterPro" id="IPR058624">
    <property type="entry name" value="MdtA-like_HH"/>
</dbReference>
<dbReference type="InterPro" id="IPR058625">
    <property type="entry name" value="MdtA-like_BSH"/>
</dbReference>
<dbReference type="InterPro" id="IPR006143">
    <property type="entry name" value="RND_pump_MFP"/>
</dbReference>
<dbReference type="RefSeq" id="WP_135703090.1">
    <property type="nucleotide sequence ID" value="NZ_CP038634.1"/>
</dbReference>
<dbReference type="KEGG" id="cox:E0W60_03885"/>
<feature type="domain" description="Multidrug resistance protein MdtA-like barrel-sandwich hybrid" evidence="6">
    <location>
        <begin position="71"/>
        <end position="211"/>
    </location>
</feature>
<feature type="chain" id="PRO_5020626630" evidence="4">
    <location>
        <begin position="24"/>
        <end position="415"/>
    </location>
</feature>
<dbReference type="Gene3D" id="2.40.420.20">
    <property type="match status" value="1"/>
</dbReference>
<feature type="domain" description="Multidrug resistance protein MdtA-like beta-barrel" evidence="7">
    <location>
        <begin position="245"/>
        <end position="300"/>
    </location>
</feature>
<dbReference type="AlphaFoldDB" id="A0A4P7L980"/>
<evidence type="ECO:0000313" key="10">
    <source>
        <dbReference type="Proteomes" id="UP000295294"/>
    </source>
</evidence>
<dbReference type="PANTHER" id="PTHR30158:SF10">
    <property type="entry name" value="CATION EFFLUX PUMP"/>
    <property type="match status" value="1"/>
</dbReference>
<dbReference type="GO" id="GO:0022857">
    <property type="term" value="F:transmembrane transporter activity"/>
    <property type="evidence" value="ECO:0007669"/>
    <property type="project" value="InterPro"/>
</dbReference>
<accession>A0A4P7L980</accession>
<dbReference type="Gene3D" id="1.10.287.470">
    <property type="entry name" value="Helix hairpin bin"/>
    <property type="match status" value="1"/>
</dbReference>
<evidence type="ECO:0000256" key="4">
    <source>
        <dbReference type="SAM" id="SignalP"/>
    </source>
</evidence>